<evidence type="ECO:0000313" key="2">
    <source>
        <dbReference type="EMBL" id="MBO0513425.1"/>
    </source>
</evidence>
<proteinExistence type="predicted"/>
<name>A0A939JIQ3_9ACTN</name>
<sequence>MNAIQQHMLDAYRASQRGEQAPPLPGRHDWQVVREFGDHRDLTAALAAGHRPARGRLRRALARVFH</sequence>
<dbReference type="Proteomes" id="UP000664167">
    <property type="component" value="Unassembled WGS sequence"/>
</dbReference>
<accession>A0A939JIQ3</accession>
<evidence type="ECO:0000313" key="3">
    <source>
        <dbReference type="Proteomes" id="UP000664167"/>
    </source>
</evidence>
<keyword evidence="3" id="KW-1185">Reference proteome</keyword>
<protein>
    <submittedName>
        <fullName evidence="2">Uncharacterized protein</fullName>
    </submittedName>
</protein>
<organism evidence="2 3">
    <name type="scientific">Streptomyces beijiangensis</name>
    <dbReference type="NCBI Taxonomy" id="163361"/>
    <lineage>
        <taxon>Bacteria</taxon>
        <taxon>Bacillati</taxon>
        <taxon>Actinomycetota</taxon>
        <taxon>Actinomycetes</taxon>
        <taxon>Kitasatosporales</taxon>
        <taxon>Streptomycetaceae</taxon>
        <taxon>Streptomyces</taxon>
    </lineage>
</organism>
<dbReference type="EMBL" id="JAFLRJ010000151">
    <property type="protein sequence ID" value="MBO0513425.1"/>
    <property type="molecule type" value="Genomic_DNA"/>
</dbReference>
<gene>
    <name evidence="2" type="ORF">J0695_16695</name>
</gene>
<reference evidence="2" key="1">
    <citation type="submission" date="2021-03" db="EMBL/GenBank/DDBJ databases">
        <title>Streptomyces poriferae sp. nov., a novel marine sponge-derived Actinobacteria species with anti-MRSA activity.</title>
        <authorList>
            <person name="Sandoval-Powers M."/>
            <person name="Kralova S."/>
            <person name="Nguyen G.-S."/>
            <person name="Fawwal D."/>
            <person name="Degnes K."/>
            <person name="Klinkenberg G."/>
            <person name="Sletta H."/>
            <person name="Wentzel A."/>
            <person name="Liles M.R."/>
        </authorList>
    </citation>
    <scope>NUCLEOTIDE SEQUENCE</scope>
    <source>
        <strain evidence="2">DSM 41794</strain>
    </source>
</reference>
<dbReference type="RefSeq" id="WP_206962850.1">
    <property type="nucleotide sequence ID" value="NZ_BAAAJJ010000018.1"/>
</dbReference>
<evidence type="ECO:0000256" key="1">
    <source>
        <dbReference type="SAM" id="MobiDB-lite"/>
    </source>
</evidence>
<feature type="region of interest" description="Disordered" evidence="1">
    <location>
        <begin position="1"/>
        <end position="27"/>
    </location>
</feature>
<dbReference type="AlphaFoldDB" id="A0A939JIQ3"/>
<comment type="caution">
    <text evidence="2">The sequence shown here is derived from an EMBL/GenBank/DDBJ whole genome shotgun (WGS) entry which is preliminary data.</text>
</comment>